<accession>A0ABR3XXD0</accession>
<sequence length="536" mass="62814">MAPNLPFELLSQIAEYLHLDEFPLSQYTIVCRQWQAAFEPFIYSNLIIWSEEVENMETYMSPQEEYRDLGELWGMRGHFRYPPLPDWCNGPDQNMRKPKKALTLSQLTTMVSGSGSVRRNWICYLKYKIVVPYLLEDWETTKRKRYKYVNPIRAANDKAFELAITKLFKVLSNWGDTPHISLELGLFGLELGKEPCTEGHPDAGDYDWDFTNGRTRSVRPYRARFLNDASVLPNAPCVDQLRFLNVTRRYGGNRNHRVWAGTVFDIAVHCPAMTKLELDLDEYVRPDHGDLLIRRRQADGLTKLPHSLRVFHYKNQQELNWKQTLPALNVLPPSGIDSLSINLRDLSFHLRELKVETTKLSLDFLCPLDDHMKPSSGISSLDWPRLEILHFELVQETTPSGEFLFHYPPDIQAEVDEIDDWEDEICNTERGHHPRRLMNYDMFHRIFISIGYAVQHMPRISHIRFLGEFDREFTFELSRDSFGMFTAMWDNLSYYQPNEQVASAWKFRVEDMEIIDRGWGEIKSTVKFPIWPPPVP</sequence>
<dbReference type="Proteomes" id="UP001583193">
    <property type="component" value="Unassembled WGS sequence"/>
</dbReference>
<keyword evidence="2" id="KW-1185">Reference proteome</keyword>
<comment type="caution">
    <text evidence="1">The sequence shown here is derived from an EMBL/GenBank/DDBJ whole genome shotgun (WGS) entry which is preliminary data.</text>
</comment>
<organism evidence="1 2">
    <name type="scientific">Paecilomyces lecythidis</name>
    <dbReference type="NCBI Taxonomy" id="3004212"/>
    <lineage>
        <taxon>Eukaryota</taxon>
        <taxon>Fungi</taxon>
        <taxon>Dikarya</taxon>
        <taxon>Ascomycota</taxon>
        <taxon>Pezizomycotina</taxon>
        <taxon>Eurotiomycetes</taxon>
        <taxon>Eurotiomycetidae</taxon>
        <taxon>Eurotiales</taxon>
        <taxon>Thermoascaceae</taxon>
        <taxon>Paecilomyces</taxon>
    </lineage>
</organism>
<evidence type="ECO:0008006" key="3">
    <source>
        <dbReference type="Google" id="ProtNLM"/>
    </source>
</evidence>
<dbReference type="EMBL" id="JAVDPF010000009">
    <property type="protein sequence ID" value="KAL1880286.1"/>
    <property type="molecule type" value="Genomic_DNA"/>
</dbReference>
<name>A0ABR3XXD0_9EURO</name>
<evidence type="ECO:0000313" key="1">
    <source>
        <dbReference type="EMBL" id="KAL1880286.1"/>
    </source>
</evidence>
<gene>
    <name evidence="1" type="ORF">Plec18167_003689</name>
</gene>
<protein>
    <recommendedName>
        <fullName evidence="3">F-box domain-containing protein</fullName>
    </recommendedName>
</protein>
<evidence type="ECO:0000313" key="2">
    <source>
        <dbReference type="Proteomes" id="UP001583193"/>
    </source>
</evidence>
<proteinExistence type="predicted"/>
<reference evidence="1 2" key="1">
    <citation type="journal article" date="2024" name="IMA Fungus">
        <title>IMA Genome - F19 : A genome assembly and annotation guide to empower mycologists, including annotated draft genome sequences of Ceratocystis pirilliformis, Diaporthe australafricana, Fusarium ophioides, Paecilomyces lecythidis, and Sporothrix stenoceras.</title>
        <authorList>
            <person name="Aylward J."/>
            <person name="Wilson A.M."/>
            <person name="Visagie C.M."/>
            <person name="Spraker J."/>
            <person name="Barnes I."/>
            <person name="Buitendag C."/>
            <person name="Ceriani C."/>
            <person name="Del Mar Angel L."/>
            <person name="du Plessis D."/>
            <person name="Fuchs T."/>
            <person name="Gasser K."/>
            <person name="Kramer D."/>
            <person name="Li W."/>
            <person name="Munsamy K."/>
            <person name="Piso A."/>
            <person name="Price J.L."/>
            <person name="Sonnekus B."/>
            <person name="Thomas C."/>
            <person name="van der Nest A."/>
            <person name="van Dijk A."/>
            <person name="van Heerden A."/>
            <person name="van Vuuren N."/>
            <person name="Yilmaz N."/>
            <person name="Duong T.A."/>
            <person name="van der Merwe N.A."/>
            <person name="Wingfield M.J."/>
            <person name="Wingfield B.D."/>
        </authorList>
    </citation>
    <scope>NUCLEOTIDE SEQUENCE [LARGE SCALE GENOMIC DNA]</scope>
    <source>
        <strain evidence="1 2">CMW 18167</strain>
    </source>
</reference>